<sequence>MPLIQKWRLTMNKLNTAIVTLGVTLMGAGASVNAAENPFAVQELQSGYNVADNHGEGDMEGKCGEGSCGEGKEEGKSEREGTCGN</sequence>
<feature type="compositionally biased region" description="Basic and acidic residues" evidence="1">
    <location>
        <begin position="53"/>
        <end position="63"/>
    </location>
</feature>
<gene>
    <name evidence="2" type="ORF">LCGC14_0114840</name>
</gene>
<proteinExistence type="predicted"/>
<name>A0A0F9VC93_9ZZZZ</name>
<accession>A0A0F9VC93</accession>
<evidence type="ECO:0008006" key="3">
    <source>
        <dbReference type="Google" id="ProtNLM"/>
    </source>
</evidence>
<feature type="region of interest" description="Disordered" evidence="1">
    <location>
        <begin position="53"/>
        <end position="85"/>
    </location>
</feature>
<evidence type="ECO:0000313" key="2">
    <source>
        <dbReference type="EMBL" id="KKO01675.1"/>
    </source>
</evidence>
<reference evidence="2" key="1">
    <citation type="journal article" date="2015" name="Nature">
        <title>Complex archaea that bridge the gap between prokaryotes and eukaryotes.</title>
        <authorList>
            <person name="Spang A."/>
            <person name="Saw J.H."/>
            <person name="Jorgensen S.L."/>
            <person name="Zaremba-Niedzwiedzka K."/>
            <person name="Martijn J."/>
            <person name="Lind A.E."/>
            <person name="van Eijk R."/>
            <person name="Schleper C."/>
            <person name="Guy L."/>
            <person name="Ettema T.J."/>
        </authorList>
    </citation>
    <scope>NUCLEOTIDE SEQUENCE</scope>
</reference>
<comment type="caution">
    <text evidence="2">The sequence shown here is derived from an EMBL/GenBank/DDBJ whole genome shotgun (WGS) entry which is preliminary data.</text>
</comment>
<dbReference type="EMBL" id="LAZR01000034">
    <property type="protein sequence ID" value="KKO01675.1"/>
    <property type="molecule type" value="Genomic_DNA"/>
</dbReference>
<evidence type="ECO:0000256" key="1">
    <source>
        <dbReference type="SAM" id="MobiDB-lite"/>
    </source>
</evidence>
<dbReference type="AlphaFoldDB" id="A0A0F9VC93"/>
<feature type="compositionally biased region" description="Basic and acidic residues" evidence="1">
    <location>
        <begin position="70"/>
        <end position="85"/>
    </location>
</feature>
<organism evidence="2">
    <name type="scientific">marine sediment metagenome</name>
    <dbReference type="NCBI Taxonomy" id="412755"/>
    <lineage>
        <taxon>unclassified sequences</taxon>
        <taxon>metagenomes</taxon>
        <taxon>ecological metagenomes</taxon>
    </lineage>
</organism>
<protein>
    <recommendedName>
        <fullName evidence="3">Low-complexity protein</fullName>
    </recommendedName>
</protein>